<dbReference type="EMBL" id="KI964551">
    <property type="protein sequence ID" value="EUC37422.1"/>
    <property type="molecule type" value="Genomic_DNA"/>
</dbReference>
<protein>
    <submittedName>
        <fullName evidence="1">Uncharacterized protein</fullName>
    </submittedName>
</protein>
<keyword evidence="2" id="KW-1185">Reference proteome</keyword>
<dbReference type="AlphaFoldDB" id="W6YD09"/>
<sequence length="300" mass="34466">MATKDGTFEDNFARRMPLEIKHMVFKWAVSGNGDKGGITDIEVELAHENKQSLKSPALDLLATLARWYPADVHKEAVGYLTSPLFRWVFISDKEPHHSLLAVFRKQISTRIRKRIKHVYLRKLRVSSLIHKAEFPITNGDLESLELPQVSDYSDYLRCIDKDGTRNLSDVRLAVLEEILEGMLLLPRALPSIIKFDVGLDIFDCLLEVQHFEQSLSSLIDELQADPQDPSLYAAYSIAIWPFKRLRGVSNINIQVVWDNHFRQEADLGATDEEKEKLQDIFVTFMRRQIPAKSITSYVQK</sequence>
<dbReference type="GeneID" id="19144839"/>
<dbReference type="HOGENOM" id="CLU_950493_0_0_1"/>
<evidence type="ECO:0000313" key="2">
    <source>
        <dbReference type="Proteomes" id="UP000053841"/>
    </source>
</evidence>
<dbReference type="Proteomes" id="UP000053841">
    <property type="component" value="Unassembled WGS sequence"/>
</dbReference>
<gene>
    <name evidence="1" type="ORF">COCCADRAFT_1662</name>
</gene>
<dbReference type="KEGG" id="bze:COCCADRAFT_1662"/>
<accession>W6YD09</accession>
<organism evidence="1 2">
    <name type="scientific">Cochliobolus carbonum (strain 26-R-13)</name>
    <name type="common">Maize leaf spot fungus</name>
    <name type="synonym">Bipolaris zeicola</name>
    <dbReference type="NCBI Taxonomy" id="930089"/>
    <lineage>
        <taxon>Eukaryota</taxon>
        <taxon>Fungi</taxon>
        <taxon>Dikarya</taxon>
        <taxon>Ascomycota</taxon>
        <taxon>Pezizomycotina</taxon>
        <taxon>Dothideomycetes</taxon>
        <taxon>Pleosporomycetidae</taxon>
        <taxon>Pleosporales</taxon>
        <taxon>Pleosporineae</taxon>
        <taxon>Pleosporaceae</taxon>
        <taxon>Bipolaris</taxon>
    </lineage>
</organism>
<dbReference type="OrthoDB" id="3692518at2759"/>
<evidence type="ECO:0000313" key="1">
    <source>
        <dbReference type="EMBL" id="EUC37422.1"/>
    </source>
</evidence>
<name>W6YD09_COCC2</name>
<dbReference type="RefSeq" id="XP_007708225.1">
    <property type="nucleotide sequence ID" value="XM_007710035.1"/>
</dbReference>
<reference evidence="1 2" key="1">
    <citation type="journal article" date="2013" name="PLoS Genet.">
        <title>Comparative genome structure, secondary metabolite, and effector coding capacity across Cochliobolus pathogens.</title>
        <authorList>
            <person name="Condon B.J."/>
            <person name="Leng Y."/>
            <person name="Wu D."/>
            <person name="Bushley K.E."/>
            <person name="Ohm R.A."/>
            <person name="Otillar R."/>
            <person name="Martin J."/>
            <person name="Schackwitz W."/>
            <person name="Grimwood J."/>
            <person name="MohdZainudin N."/>
            <person name="Xue C."/>
            <person name="Wang R."/>
            <person name="Manning V.A."/>
            <person name="Dhillon B."/>
            <person name="Tu Z.J."/>
            <person name="Steffenson B.J."/>
            <person name="Salamov A."/>
            <person name="Sun H."/>
            <person name="Lowry S."/>
            <person name="LaButti K."/>
            <person name="Han J."/>
            <person name="Copeland A."/>
            <person name="Lindquist E."/>
            <person name="Barry K."/>
            <person name="Schmutz J."/>
            <person name="Baker S.E."/>
            <person name="Ciuffetti L.M."/>
            <person name="Grigoriev I.V."/>
            <person name="Zhong S."/>
            <person name="Turgeon B.G."/>
        </authorList>
    </citation>
    <scope>NUCLEOTIDE SEQUENCE [LARGE SCALE GENOMIC DNA]</scope>
    <source>
        <strain evidence="1 2">26-R-13</strain>
    </source>
</reference>
<proteinExistence type="predicted"/>